<dbReference type="AlphaFoldDB" id="A0A066XRA9"/>
<feature type="compositionally biased region" description="Basic residues" evidence="1">
    <location>
        <begin position="188"/>
        <end position="212"/>
    </location>
</feature>
<name>A0A066XRA9_COLSU</name>
<dbReference type="EMBL" id="JMSE01000687">
    <property type="protein sequence ID" value="KDN68286.1"/>
    <property type="molecule type" value="Genomic_DNA"/>
</dbReference>
<evidence type="ECO:0000313" key="2">
    <source>
        <dbReference type="EMBL" id="KDN68286.1"/>
    </source>
</evidence>
<gene>
    <name evidence="2" type="ORF">CSUB01_10362</name>
</gene>
<dbReference type="Gene3D" id="2.60.120.200">
    <property type="match status" value="1"/>
</dbReference>
<accession>A0A066XRA9</accession>
<dbReference type="STRING" id="1173701.A0A066XRA9"/>
<dbReference type="eggNOG" id="ENOG502RT0S">
    <property type="taxonomic scope" value="Eukaryota"/>
</dbReference>
<proteinExistence type="predicted"/>
<dbReference type="Proteomes" id="UP000027238">
    <property type="component" value="Unassembled WGS sequence"/>
</dbReference>
<sequence>MPRFNFGDAYDLKPSGKRGLPQKRWSLVWGSSLPSPSRGPWYNRANFDENRMYYSGLLLVDDDDDDEEDNIMCVVYGNGQVKISPRTAAQTVESSRISKVKGAYYTLNGQLSSTTCVWKSSSPWAPYEAKILVPERHDAARGRQLPAPGQPRSDALAEDWHFIVTDDIYSARATPSSTASIADFSKGNRRGRVCQPRRQRPARARGARRRRYPVPSGASKVWSRAELDARPTGTKAAEFFYSFDGKRLAKLGPSLVAYRFGIFNFATNQLGRGGGSVKVQ</sequence>
<reference evidence="3" key="1">
    <citation type="journal article" date="2014" name="Genome Announc.">
        <title>Draft genome sequence of Colletotrichum sublineola, a destructive pathogen of cultivated sorghum.</title>
        <authorList>
            <person name="Baroncelli R."/>
            <person name="Sanz-Martin J.M."/>
            <person name="Rech G.E."/>
            <person name="Sukno S.A."/>
            <person name="Thon M.R."/>
        </authorList>
    </citation>
    <scope>NUCLEOTIDE SEQUENCE [LARGE SCALE GENOMIC DNA]</scope>
    <source>
        <strain evidence="3">TX430BB</strain>
    </source>
</reference>
<feature type="region of interest" description="Disordered" evidence="1">
    <location>
        <begin position="188"/>
        <end position="215"/>
    </location>
</feature>
<dbReference type="HOGENOM" id="CLU_994013_0_0_1"/>
<keyword evidence="3" id="KW-1185">Reference proteome</keyword>
<organism evidence="2 3">
    <name type="scientific">Colletotrichum sublineola</name>
    <name type="common">Sorghum anthracnose fungus</name>
    <dbReference type="NCBI Taxonomy" id="1173701"/>
    <lineage>
        <taxon>Eukaryota</taxon>
        <taxon>Fungi</taxon>
        <taxon>Dikarya</taxon>
        <taxon>Ascomycota</taxon>
        <taxon>Pezizomycotina</taxon>
        <taxon>Sordariomycetes</taxon>
        <taxon>Hypocreomycetidae</taxon>
        <taxon>Glomerellales</taxon>
        <taxon>Glomerellaceae</taxon>
        <taxon>Colletotrichum</taxon>
        <taxon>Colletotrichum graminicola species complex</taxon>
    </lineage>
</organism>
<comment type="caution">
    <text evidence="2">The sequence shown here is derived from an EMBL/GenBank/DDBJ whole genome shotgun (WGS) entry which is preliminary data.</text>
</comment>
<evidence type="ECO:0000256" key="1">
    <source>
        <dbReference type="SAM" id="MobiDB-lite"/>
    </source>
</evidence>
<protein>
    <submittedName>
        <fullName evidence="2">Uncharacterized protein</fullName>
    </submittedName>
</protein>
<evidence type="ECO:0000313" key="3">
    <source>
        <dbReference type="Proteomes" id="UP000027238"/>
    </source>
</evidence>